<dbReference type="EMBL" id="CAAALY010269388">
    <property type="protein sequence ID" value="VEL41451.1"/>
    <property type="molecule type" value="Genomic_DNA"/>
</dbReference>
<comment type="caution">
    <text evidence="1">The sequence shown here is derived from an EMBL/GenBank/DDBJ whole genome shotgun (WGS) entry which is preliminary data.</text>
</comment>
<name>A0A448XP73_9PLAT</name>
<organism evidence="1 2">
    <name type="scientific">Protopolystoma xenopodis</name>
    <dbReference type="NCBI Taxonomy" id="117903"/>
    <lineage>
        <taxon>Eukaryota</taxon>
        <taxon>Metazoa</taxon>
        <taxon>Spiralia</taxon>
        <taxon>Lophotrochozoa</taxon>
        <taxon>Platyhelminthes</taxon>
        <taxon>Monogenea</taxon>
        <taxon>Polyopisthocotylea</taxon>
        <taxon>Polystomatidea</taxon>
        <taxon>Polystomatidae</taxon>
        <taxon>Protopolystoma</taxon>
    </lineage>
</organism>
<accession>A0A448XP73</accession>
<reference evidence="1" key="1">
    <citation type="submission" date="2018-11" db="EMBL/GenBank/DDBJ databases">
        <authorList>
            <consortium name="Pathogen Informatics"/>
        </authorList>
    </citation>
    <scope>NUCLEOTIDE SEQUENCE</scope>
</reference>
<sequence>MYPLAEGSDSKSAQPFLPASAVYCSAGNSSYSPHLLKGSGVRASSLKAVPAQWVWAVRVHTSRMFAL</sequence>
<dbReference type="AlphaFoldDB" id="A0A448XP73"/>
<protein>
    <submittedName>
        <fullName evidence="1">Uncharacterized protein</fullName>
    </submittedName>
</protein>
<keyword evidence="2" id="KW-1185">Reference proteome</keyword>
<gene>
    <name evidence="1" type="ORF">PXEA_LOCUS34891</name>
</gene>
<dbReference type="Proteomes" id="UP000784294">
    <property type="component" value="Unassembled WGS sequence"/>
</dbReference>
<evidence type="ECO:0000313" key="1">
    <source>
        <dbReference type="EMBL" id="VEL41451.1"/>
    </source>
</evidence>
<evidence type="ECO:0000313" key="2">
    <source>
        <dbReference type="Proteomes" id="UP000784294"/>
    </source>
</evidence>
<proteinExistence type="predicted"/>